<dbReference type="Proteomes" id="UP000002320">
    <property type="component" value="Unassembled WGS sequence"/>
</dbReference>
<feature type="region of interest" description="Disordered" evidence="1">
    <location>
        <begin position="67"/>
        <end position="87"/>
    </location>
</feature>
<evidence type="ECO:0000313" key="3">
    <source>
        <dbReference type="EnsemblMetazoa" id="CPIJ017786-PA"/>
    </source>
</evidence>
<reference evidence="3" key="2">
    <citation type="submission" date="2021-02" db="UniProtKB">
        <authorList>
            <consortium name="EnsemblMetazoa"/>
        </authorList>
    </citation>
    <scope>IDENTIFICATION</scope>
    <source>
        <strain evidence="3">JHB</strain>
    </source>
</reference>
<gene>
    <name evidence="3" type="primary">6051471</name>
    <name evidence="2" type="ORF">CpipJ_CPIJ017786</name>
</gene>
<name>B0XE37_CULQU</name>
<dbReference type="AlphaFoldDB" id="B0XE37"/>
<sequence>MSRIPTLQILSWADGQTSTNQNKPKTSLVVAAVKQTFWNLIGQPGSGTENRTTRTPRADWRSTLVSAGNETRPVSRQLERGGGGGPICPDVRGRAEKTRHKNDNQCRRHRFRGQRWIVVSVWCVQGIRRGDVAPAVDPTEVVASPFSFLSGIAKSTNGTAATTSALEASIFASTDPSKHAENAKALIVAVAAWISEKVKENLVCKLTPIFKDHEKYLDAIEKSSSKVDTKEPTATKLGFTFESVAPATTTNTAAAPAPFSFGFGSTSSTPRTGFIFANVAKPTEDSKPDKKVSADDDEVDFTPVKEKDSIFFKWFKLFVKADGNYSDRDIGTLHIKKVDGKVQVLVRAYTSIGQILLNIILNEAVPVQGMGKNNVIMVCVSTPETKPPSVLLPVKNGEEADDLYETLDESK</sequence>
<dbReference type="InParanoid" id="B0XE37"/>
<dbReference type="EMBL" id="DS232800">
    <property type="protein sequence ID" value="EDS45809.1"/>
    <property type="molecule type" value="Genomic_DNA"/>
</dbReference>
<protein>
    <submittedName>
        <fullName evidence="2 3">Nucleoporin</fullName>
    </submittedName>
</protein>
<reference evidence="2" key="1">
    <citation type="submission" date="2007-03" db="EMBL/GenBank/DDBJ databases">
        <title>Annotation of Culex pipiens quinquefasciatus.</title>
        <authorList>
            <consortium name="The Broad Institute Genome Sequencing Platform"/>
            <person name="Atkinson P.W."/>
            <person name="Hemingway J."/>
            <person name="Christensen B.M."/>
            <person name="Higgs S."/>
            <person name="Kodira C."/>
            <person name="Hannick L."/>
            <person name="Megy K."/>
            <person name="O'Leary S."/>
            <person name="Pearson M."/>
            <person name="Haas B.J."/>
            <person name="Mauceli E."/>
            <person name="Wortman J.R."/>
            <person name="Lee N.H."/>
            <person name="Guigo R."/>
            <person name="Stanke M."/>
            <person name="Alvarado L."/>
            <person name="Amedeo P."/>
            <person name="Antoine C.H."/>
            <person name="Arensburger P."/>
            <person name="Bidwell S.L."/>
            <person name="Crawford M."/>
            <person name="Camaro F."/>
            <person name="Devon K."/>
            <person name="Engels R."/>
            <person name="Hammond M."/>
            <person name="Howarth C."/>
            <person name="Koehrsen M."/>
            <person name="Lawson D."/>
            <person name="Montgomery P."/>
            <person name="Nene V."/>
            <person name="Nusbaum C."/>
            <person name="Puiu D."/>
            <person name="Romero-Severson J."/>
            <person name="Severson D.W."/>
            <person name="Shumway M."/>
            <person name="Sisk P."/>
            <person name="Stolte C."/>
            <person name="Zeng Q."/>
            <person name="Eisenstadt E."/>
            <person name="Fraser-Liggett C."/>
            <person name="Strausberg R."/>
            <person name="Galagan J."/>
            <person name="Birren B."/>
            <person name="Collins F.H."/>
        </authorList>
    </citation>
    <scope>NUCLEOTIDE SEQUENCE [LARGE SCALE GENOMIC DNA]</scope>
    <source>
        <strain evidence="2">JHB</strain>
    </source>
</reference>
<dbReference type="VEuPathDB" id="VectorBase:CQUJHB001566"/>
<evidence type="ECO:0000313" key="4">
    <source>
        <dbReference type="Proteomes" id="UP000002320"/>
    </source>
</evidence>
<dbReference type="PANTHER" id="PTHR23138">
    <property type="entry name" value="RAN BINDING PROTEIN"/>
    <property type="match status" value="1"/>
</dbReference>
<dbReference type="PANTHER" id="PTHR23138:SF141">
    <property type="entry name" value="NUCLEAR PORE COMPLEX PROTEIN NUP50"/>
    <property type="match status" value="1"/>
</dbReference>
<keyword evidence="4" id="KW-1185">Reference proteome</keyword>
<dbReference type="EnsemblMetazoa" id="CPIJ017786-RA">
    <property type="protein sequence ID" value="CPIJ017786-PA"/>
    <property type="gene ID" value="CPIJ017786"/>
</dbReference>
<dbReference type="Gene3D" id="2.30.29.30">
    <property type="entry name" value="Pleckstrin-homology domain (PH domain)/Phosphotyrosine-binding domain (PTB)"/>
    <property type="match status" value="1"/>
</dbReference>
<dbReference type="HOGENOM" id="CLU_718166_0_0_1"/>
<proteinExistence type="predicted"/>
<accession>B0XE37</accession>
<dbReference type="SUPFAM" id="SSF50729">
    <property type="entry name" value="PH domain-like"/>
    <property type="match status" value="1"/>
</dbReference>
<dbReference type="eggNOG" id="KOG2724">
    <property type="taxonomic scope" value="Eukaryota"/>
</dbReference>
<dbReference type="STRING" id="7176.B0XE37"/>
<organism>
    <name type="scientific">Culex quinquefasciatus</name>
    <name type="common">Southern house mosquito</name>
    <name type="synonym">Culex pungens</name>
    <dbReference type="NCBI Taxonomy" id="7176"/>
    <lineage>
        <taxon>Eukaryota</taxon>
        <taxon>Metazoa</taxon>
        <taxon>Ecdysozoa</taxon>
        <taxon>Arthropoda</taxon>
        <taxon>Hexapoda</taxon>
        <taxon>Insecta</taxon>
        <taxon>Pterygota</taxon>
        <taxon>Neoptera</taxon>
        <taxon>Endopterygota</taxon>
        <taxon>Diptera</taxon>
        <taxon>Nematocera</taxon>
        <taxon>Culicoidea</taxon>
        <taxon>Culicidae</taxon>
        <taxon>Culicinae</taxon>
        <taxon>Culicini</taxon>
        <taxon>Culex</taxon>
        <taxon>Culex</taxon>
    </lineage>
</organism>
<dbReference type="VEuPathDB" id="VectorBase:CPIJ017786"/>
<dbReference type="KEGG" id="cqu:CpipJ_CPIJ017786"/>
<evidence type="ECO:0000313" key="2">
    <source>
        <dbReference type="EMBL" id="EDS45809.1"/>
    </source>
</evidence>
<dbReference type="CDD" id="cd13170">
    <property type="entry name" value="RanBD_NUP50"/>
    <property type="match status" value="1"/>
</dbReference>
<evidence type="ECO:0000256" key="1">
    <source>
        <dbReference type="SAM" id="MobiDB-lite"/>
    </source>
</evidence>
<dbReference type="OrthoDB" id="10062131at2759"/>
<dbReference type="InterPro" id="IPR011993">
    <property type="entry name" value="PH-like_dom_sf"/>
</dbReference>
<dbReference type="InterPro" id="IPR045255">
    <property type="entry name" value="RanBP1-like"/>
</dbReference>
<dbReference type="FunCoup" id="B0XE37">
    <property type="interactions" value="1490"/>
</dbReference>
<dbReference type="GO" id="GO:0006606">
    <property type="term" value="P:protein import into nucleus"/>
    <property type="evidence" value="ECO:0007669"/>
    <property type="project" value="TreeGrafter"/>
</dbReference>